<dbReference type="EMBL" id="RWGY01000009">
    <property type="protein sequence ID" value="TVU34825.1"/>
    <property type="molecule type" value="Genomic_DNA"/>
</dbReference>
<evidence type="ECO:0000256" key="7">
    <source>
        <dbReference type="PROSITE-ProRule" id="PRU01240"/>
    </source>
</evidence>
<dbReference type="PROSITE" id="PS00138">
    <property type="entry name" value="SUBTILASE_SER"/>
    <property type="match status" value="1"/>
</dbReference>
<protein>
    <recommendedName>
        <fullName evidence="13">Subtilisin-like protease</fullName>
    </recommendedName>
</protein>
<dbReference type="Gramene" id="TVU34825">
    <property type="protein sequence ID" value="TVU34825"/>
    <property type="gene ID" value="EJB05_16678"/>
</dbReference>
<dbReference type="CDD" id="cd02120">
    <property type="entry name" value="PA_subtilisin_like"/>
    <property type="match status" value="1"/>
</dbReference>
<feature type="non-terminal residue" evidence="11">
    <location>
        <position position="1"/>
    </location>
</feature>
<feature type="active site" description="Charge relay system" evidence="6 7">
    <location>
        <position position="235"/>
    </location>
</feature>
<dbReference type="OrthoDB" id="206201at2759"/>
<dbReference type="FunFam" id="2.60.40.2310:FF:000001">
    <property type="entry name" value="Subtilisin-like protease SBT1.5"/>
    <property type="match status" value="1"/>
</dbReference>
<dbReference type="Proteomes" id="UP000324897">
    <property type="component" value="Unassembled WGS sequence"/>
</dbReference>
<dbReference type="InterPro" id="IPR010259">
    <property type="entry name" value="S8pro/Inhibitor_I9"/>
</dbReference>
<dbReference type="AlphaFoldDB" id="A0A5J9VFT4"/>
<evidence type="ECO:0000259" key="9">
    <source>
        <dbReference type="Pfam" id="PF05922"/>
    </source>
</evidence>
<organism evidence="11 12">
    <name type="scientific">Eragrostis curvula</name>
    <name type="common">weeping love grass</name>
    <dbReference type="NCBI Taxonomy" id="38414"/>
    <lineage>
        <taxon>Eukaryota</taxon>
        <taxon>Viridiplantae</taxon>
        <taxon>Streptophyta</taxon>
        <taxon>Embryophyta</taxon>
        <taxon>Tracheophyta</taxon>
        <taxon>Spermatophyta</taxon>
        <taxon>Magnoliopsida</taxon>
        <taxon>Liliopsida</taxon>
        <taxon>Poales</taxon>
        <taxon>Poaceae</taxon>
        <taxon>PACMAD clade</taxon>
        <taxon>Chloridoideae</taxon>
        <taxon>Eragrostideae</taxon>
        <taxon>Eragrostidinae</taxon>
        <taxon>Eragrostis</taxon>
    </lineage>
</organism>
<evidence type="ECO:0000313" key="12">
    <source>
        <dbReference type="Proteomes" id="UP000324897"/>
    </source>
</evidence>
<comment type="similarity">
    <text evidence="1 7">Belongs to the peptidase S8 family.</text>
</comment>
<dbReference type="GO" id="GO:0004252">
    <property type="term" value="F:serine-type endopeptidase activity"/>
    <property type="evidence" value="ECO:0007669"/>
    <property type="project" value="UniProtKB-UniRule"/>
</dbReference>
<sequence>MDTRTMSSLHTMICSPMFLEGWSPPSGVSEITIGSASLAEKLSFVTLIFSARKILWPPWSTTTNMASQALRKCLLKTKLNSLQTASSVNMAFCSSFRSPLASSILLCFCMLLLGVHGGSRTLYIVYLGDVKHGHPNDVIASHHDILSSILGSKEESMACIVHNYKHGFSGFAAMLTEDEAKQVAEFPEVISVQPSGWHTATTTRSWDFLGLSYQMPSDLLHKGRYGEDIIVGVVDTGIWPESRSFSDEGYGPVPSRWKGVCQVGEVWDRNNCSRKIIGARFYSAGIDQDALHKTEYLSARDADTHGTHTASTAAGSVVEAASFHGLASGFARGGAPHARIAVYKVLWKTVDGGTGGSTANILAAIDHAIHDGVDVLSLSLGGSEIPSIAALHAVQRGITVVYSAGNDGPSPQTIWNTAPWVITVAASKTDRSFPTMITLGNKQQIVGQSLYYLGKNSSRSSFKSLANGGSCSAKLLNGTDVRGKIVLCTSPKSPLTTGPRGVHPGAQQNVFDAGGAGLIFVQYTTDLLRETDCNGRPCVLVDIDTGKKIEKYIDANRSPKVKIEPTRSITGQETLAPKVASFSSRGPSPDYADIIKPDIAAPGANILAATGSSYGIMSGTSMSAPHVSGIIALLKALHPNWSPAALKSAIVTTASVTDEHGMPILAEGLPRKTADPFDYGGGHIDPNRAADPGLIYDIDPRDYNYFFGCTITKTSASCNGTSVPGYNLNLPSISVPNLRYPVTIPRAVTNVGEANAVYRAEIQSPPGVKMEVEPSVLVFNAANKAITFQVKLSPLWRLQGDYTFGSLTWRNGQKTVRIPVATRMTIHDFYADVA</sequence>
<dbReference type="PANTHER" id="PTHR10795">
    <property type="entry name" value="PROPROTEIN CONVERTASE SUBTILISIN/KEXIN"/>
    <property type="match status" value="1"/>
</dbReference>
<reference evidence="11 12" key="1">
    <citation type="journal article" date="2019" name="Sci. Rep.">
        <title>A high-quality genome of Eragrostis curvula grass provides insights into Poaceae evolution and supports new strategies to enhance forage quality.</title>
        <authorList>
            <person name="Carballo J."/>
            <person name="Santos B.A.C.M."/>
            <person name="Zappacosta D."/>
            <person name="Garbus I."/>
            <person name="Selva J.P."/>
            <person name="Gallo C.A."/>
            <person name="Diaz A."/>
            <person name="Albertini E."/>
            <person name="Caccamo M."/>
            <person name="Echenique V."/>
        </authorList>
    </citation>
    <scope>NUCLEOTIDE SEQUENCE [LARGE SCALE GENOMIC DNA]</scope>
    <source>
        <strain evidence="12">cv. Victoria</strain>
        <tissue evidence="11">Leaf</tissue>
    </source>
</reference>
<dbReference type="InterPro" id="IPR036852">
    <property type="entry name" value="Peptidase_S8/S53_dom_sf"/>
</dbReference>
<dbReference type="CDD" id="cd04852">
    <property type="entry name" value="Peptidases_S8_3"/>
    <property type="match status" value="1"/>
</dbReference>
<feature type="domain" description="Inhibitor I9" evidence="9">
    <location>
        <begin position="123"/>
        <end position="195"/>
    </location>
</feature>
<dbReference type="Pfam" id="PF00082">
    <property type="entry name" value="Peptidase_S8"/>
    <property type="match status" value="1"/>
</dbReference>
<evidence type="ECO:0000256" key="5">
    <source>
        <dbReference type="ARBA" id="ARBA00022825"/>
    </source>
</evidence>
<accession>A0A5J9VFT4</accession>
<keyword evidence="4 7" id="KW-0378">Hydrolase</keyword>
<feature type="active site" description="Charge relay system" evidence="6 7">
    <location>
        <position position="305"/>
    </location>
</feature>
<gene>
    <name evidence="11" type="ORF">EJB05_16678</name>
</gene>
<feature type="domain" description="Peptidase S8/S53" evidence="8">
    <location>
        <begin position="226"/>
        <end position="657"/>
    </location>
</feature>
<dbReference type="Gene3D" id="3.40.50.200">
    <property type="entry name" value="Peptidase S8/S53 domain"/>
    <property type="match status" value="1"/>
</dbReference>
<dbReference type="PROSITE" id="PS51892">
    <property type="entry name" value="SUBTILASE"/>
    <property type="match status" value="1"/>
</dbReference>
<evidence type="ECO:0000256" key="2">
    <source>
        <dbReference type="ARBA" id="ARBA00022670"/>
    </source>
</evidence>
<dbReference type="InterPro" id="IPR041469">
    <property type="entry name" value="Subtilisin-like_FN3"/>
</dbReference>
<evidence type="ECO:0000259" key="10">
    <source>
        <dbReference type="Pfam" id="PF17766"/>
    </source>
</evidence>
<evidence type="ECO:0000259" key="8">
    <source>
        <dbReference type="Pfam" id="PF00082"/>
    </source>
</evidence>
<dbReference type="FunFam" id="3.40.50.200:FF:000006">
    <property type="entry name" value="Subtilisin-like protease SBT1.5"/>
    <property type="match status" value="1"/>
</dbReference>
<dbReference type="InterPro" id="IPR000209">
    <property type="entry name" value="Peptidase_S8/S53_dom"/>
</dbReference>
<dbReference type="InterPro" id="IPR034197">
    <property type="entry name" value="Peptidases_S8_3"/>
</dbReference>
<evidence type="ECO:0000256" key="3">
    <source>
        <dbReference type="ARBA" id="ARBA00022729"/>
    </source>
</evidence>
<dbReference type="InterPro" id="IPR037045">
    <property type="entry name" value="S8pro/Inhibitor_I9_sf"/>
</dbReference>
<evidence type="ECO:0000256" key="4">
    <source>
        <dbReference type="ARBA" id="ARBA00022801"/>
    </source>
</evidence>
<keyword evidence="2 7" id="KW-0645">Protease</keyword>
<proteinExistence type="inferred from homology"/>
<evidence type="ECO:0000313" key="11">
    <source>
        <dbReference type="EMBL" id="TVU34825.1"/>
    </source>
</evidence>
<keyword evidence="5 7" id="KW-0720">Serine protease</keyword>
<dbReference type="SUPFAM" id="SSF52743">
    <property type="entry name" value="Subtilisin-like"/>
    <property type="match status" value="1"/>
</dbReference>
<dbReference type="Gene3D" id="2.60.40.2310">
    <property type="match status" value="1"/>
</dbReference>
<name>A0A5J9VFT4_9POAL</name>
<feature type="active site" description="Charge relay system" evidence="6 7">
    <location>
        <position position="621"/>
    </location>
</feature>
<dbReference type="InterPro" id="IPR045051">
    <property type="entry name" value="SBT"/>
</dbReference>
<dbReference type="InterPro" id="IPR015500">
    <property type="entry name" value="Peptidase_S8_subtilisin-rel"/>
</dbReference>
<evidence type="ECO:0000256" key="6">
    <source>
        <dbReference type="PIRSR" id="PIRSR615500-1"/>
    </source>
</evidence>
<comment type="caution">
    <text evidence="11">The sequence shown here is derived from an EMBL/GenBank/DDBJ whole genome shotgun (WGS) entry which is preliminary data.</text>
</comment>
<feature type="domain" description="Subtilisin-like protease fibronectin type-III" evidence="10">
    <location>
        <begin position="727"/>
        <end position="821"/>
    </location>
</feature>
<dbReference type="Pfam" id="PF05922">
    <property type="entry name" value="Inhibitor_I9"/>
    <property type="match status" value="1"/>
</dbReference>
<dbReference type="Gene3D" id="3.30.70.80">
    <property type="entry name" value="Peptidase S8 propeptide/proteinase inhibitor I9"/>
    <property type="match status" value="1"/>
</dbReference>
<dbReference type="Gene3D" id="3.50.30.30">
    <property type="match status" value="1"/>
</dbReference>
<dbReference type="PRINTS" id="PR00723">
    <property type="entry name" value="SUBTILISIN"/>
</dbReference>
<evidence type="ECO:0000256" key="1">
    <source>
        <dbReference type="ARBA" id="ARBA00011073"/>
    </source>
</evidence>
<dbReference type="FunFam" id="3.30.70.80:FF:000002">
    <property type="entry name" value="Subtilisin-like protease SBT5.3"/>
    <property type="match status" value="1"/>
</dbReference>
<dbReference type="GO" id="GO:0006508">
    <property type="term" value="P:proteolysis"/>
    <property type="evidence" value="ECO:0007669"/>
    <property type="project" value="UniProtKB-KW"/>
</dbReference>
<evidence type="ECO:0008006" key="13">
    <source>
        <dbReference type="Google" id="ProtNLM"/>
    </source>
</evidence>
<keyword evidence="3" id="KW-0732">Signal</keyword>
<dbReference type="Pfam" id="PF17766">
    <property type="entry name" value="fn3_6"/>
    <property type="match status" value="1"/>
</dbReference>
<keyword evidence="12" id="KW-1185">Reference proteome</keyword>
<dbReference type="InterPro" id="IPR023828">
    <property type="entry name" value="Peptidase_S8_Ser-AS"/>
</dbReference>